<comment type="caution">
    <text evidence="2">The sequence shown here is derived from an EMBL/GenBank/DDBJ whole genome shotgun (WGS) entry which is preliminary data.</text>
</comment>
<proteinExistence type="predicted"/>
<name>A0A164YZX2_9CRUS</name>
<evidence type="ECO:0000256" key="1">
    <source>
        <dbReference type="SAM" id="Phobius"/>
    </source>
</evidence>
<organism evidence="2 3">
    <name type="scientific">Daphnia magna</name>
    <dbReference type="NCBI Taxonomy" id="35525"/>
    <lineage>
        <taxon>Eukaryota</taxon>
        <taxon>Metazoa</taxon>
        <taxon>Ecdysozoa</taxon>
        <taxon>Arthropoda</taxon>
        <taxon>Crustacea</taxon>
        <taxon>Branchiopoda</taxon>
        <taxon>Diplostraca</taxon>
        <taxon>Cladocera</taxon>
        <taxon>Anomopoda</taxon>
        <taxon>Daphniidae</taxon>
        <taxon>Daphnia</taxon>
    </lineage>
</organism>
<dbReference type="Proteomes" id="UP000076858">
    <property type="component" value="Unassembled WGS sequence"/>
</dbReference>
<feature type="transmembrane region" description="Helical" evidence="1">
    <location>
        <begin position="85"/>
        <end position="112"/>
    </location>
</feature>
<dbReference type="EMBL" id="LRGB01000855">
    <property type="protein sequence ID" value="KZS15789.1"/>
    <property type="molecule type" value="Genomic_DNA"/>
</dbReference>
<reference evidence="2 3" key="1">
    <citation type="submission" date="2016-03" db="EMBL/GenBank/DDBJ databases">
        <title>EvidentialGene: Evidence-directed Construction of Genes on Genomes.</title>
        <authorList>
            <person name="Gilbert D.G."/>
            <person name="Choi J.-H."/>
            <person name="Mockaitis K."/>
            <person name="Colbourne J."/>
            <person name="Pfrender M."/>
        </authorList>
    </citation>
    <scope>NUCLEOTIDE SEQUENCE [LARGE SCALE GENOMIC DNA]</scope>
    <source>
        <strain evidence="2 3">Xinb3</strain>
        <tissue evidence="2">Complete organism</tissue>
    </source>
</reference>
<dbReference type="AlphaFoldDB" id="A0A164YZX2"/>
<sequence length="142" mass="16779">MSRYQSQCVSSQSYVFGSSRVLCHLYQFLRPPAPSLPHRIHSSANLSPHPTQWIQFFSQGGRENKTDLGLFYFIYFRPNYSLDGFYFLFSCGCTFVCSKAACLFLFFSVFFYSRLFFTRFLRFTWFTYAFVERALCVICAYM</sequence>
<keyword evidence="1" id="KW-0812">Transmembrane</keyword>
<protein>
    <submittedName>
        <fullName evidence="2">Uncharacterized protein</fullName>
    </submittedName>
</protein>
<accession>A0A164YZX2</accession>
<keyword evidence="1" id="KW-0472">Membrane</keyword>
<keyword evidence="3" id="KW-1185">Reference proteome</keyword>
<evidence type="ECO:0000313" key="2">
    <source>
        <dbReference type="EMBL" id="KZS15789.1"/>
    </source>
</evidence>
<gene>
    <name evidence="2" type="ORF">APZ42_018586</name>
</gene>
<keyword evidence="1" id="KW-1133">Transmembrane helix</keyword>
<evidence type="ECO:0000313" key="3">
    <source>
        <dbReference type="Proteomes" id="UP000076858"/>
    </source>
</evidence>